<dbReference type="EMBL" id="JASCZI010121201">
    <property type="protein sequence ID" value="MED6160494.1"/>
    <property type="molecule type" value="Genomic_DNA"/>
</dbReference>
<evidence type="ECO:0000313" key="2">
    <source>
        <dbReference type="Proteomes" id="UP001341840"/>
    </source>
</evidence>
<dbReference type="Proteomes" id="UP001341840">
    <property type="component" value="Unassembled WGS sequence"/>
</dbReference>
<evidence type="ECO:0008006" key="3">
    <source>
        <dbReference type="Google" id="ProtNLM"/>
    </source>
</evidence>
<sequence>MKGTKTKQKRLDIIIKRGSQSIKIPGIIRPKINKREVRIRDMHIRDKMGKLTKIGPRIKPNRLRQGVNVPSESFSKVITRTNNTFPAKGCIGGKLETHFASLVKESPLPTSKVPMNVINDLISNRSINSSMTQVYSKIFTQVLGKTNTRNSYKNLSSSRRNILRAESFGLVTINLHPGSFAKRIKDLHHQRYLIPGGFAKEEKIISKHKMRYSRATP</sequence>
<protein>
    <recommendedName>
        <fullName evidence="3">Ribosomal protein S4</fullName>
    </recommendedName>
</protein>
<proteinExistence type="predicted"/>
<gene>
    <name evidence="1" type="ORF">PIB30_051935</name>
</gene>
<evidence type="ECO:0000313" key="1">
    <source>
        <dbReference type="EMBL" id="MED6160494.1"/>
    </source>
</evidence>
<reference evidence="1 2" key="1">
    <citation type="journal article" date="2023" name="Plants (Basel)">
        <title>Bridging the Gap: Combining Genomics and Transcriptomics Approaches to Understand Stylosanthes scabra, an Orphan Legume from the Brazilian Caatinga.</title>
        <authorList>
            <person name="Ferreira-Neto J.R.C."/>
            <person name="da Silva M.D."/>
            <person name="Binneck E."/>
            <person name="de Melo N.F."/>
            <person name="da Silva R.H."/>
            <person name="de Melo A.L.T.M."/>
            <person name="Pandolfi V."/>
            <person name="Bustamante F.O."/>
            <person name="Brasileiro-Vidal A.C."/>
            <person name="Benko-Iseppon A.M."/>
        </authorList>
    </citation>
    <scope>NUCLEOTIDE SEQUENCE [LARGE SCALE GENOMIC DNA]</scope>
    <source>
        <tissue evidence="1">Leaves</tissue>
    </source>
</reference>
<organism evidence="1 2">
    <name type="scientific">Stylosanthes scabra</name>
    <dbReference type="NCBI Taxonomy" id="79078"/>
    <lineage>
        <taxon>Eukaryota</taxon>
        <taxon>Viridiplantae</taxon>
        <taxon>Streptophyta</taxon>
        <taxon>Embryophyta</taxon>
        <taxon>Tracheophyta</taxon>
        <taxon>Spermatophyta</taxon>
        <taxon>Magnoliopsida</taxon>
        <taxon>eudicotyledons</taxon>
        <taxon>Gunneridae</taxon>
        <taxon>Pentapetalae</taxon>
        <taxon>rosids</taxon>
        <taxon>fabids</taxon>
        <taxon>Fabales</taxon>
        <taxon>Fabaceae</taxon>
        <taxon>Papilionoideae</taxon>
        <taxon>50 kb inversion clade</taxon>
        <taxon>dalbergioids sensu lato</taxon>
        <taxon>Dalbergieae</taxon>
        <taxon>Pterocarpus clade</taxon>
        <taxon>Stylosanthes</taxon>
    </lineage>
</organism>
<comment type="caution">
    <text evidence="1">The sequence shown here is derived from an EMBL/GenBank/DDBJ whole genome shotgun (WGS) entry which is preliminary data.</text>
</comment>
<accession>A0ABU6UHG7</accession>
<keyword evidence="2" id="KW-1185">Reference proteome</keyword>
<name>A0ABU6UHG7_9FABA</name>